<dbReference type="PANTHER" id="PTHR32343:SF22">
    <property type="entry name" value="LD29830P"/>
    <property type="match status" value="1"/>
</dbReference>
<dbReference type="SMART" id="SM00360">
    <property type="entry name" value="RRM"/>
    <property type="match status" value="3"/>
</dbReference>
<feature type="compositionally biased region" description="Polar residues" evidence="2">
    <location>
        <begin position="312"/>
        <end position="345"/>
    </location>
</feature>
<keyword evidence="1" id="KW-0694">RNA-binding</keyword>
<sequence>MAHRTVHVGNVGSNISERGLLAVFSSFGEVTNIKLAGDPSYPSRFAFVEFADPSNAKSACRLTGSDVGGKPVKVMIAKKAITTPFIYGSRGNAHPQQQTTASDPTPRTVYVSGIDTTLLDSQILEFFSTSGQVTNHRFCGDSNLPQRFAFVEFADVNMAQAAVNMSGSVLGKYPVRILASKSAIQNTVSRGNYSNEQLDMITRTIHVGNLDIGIGEPYIREMFENASGPIARVAIAGETSYATRFAFIEFTHKESAQDALKMNGVIVAGKQIRVNLSRSPIMINNHQEDQSSHTYSHYVDKHNGHEHDSRPYKSSSQEEQIQSTPIPSITPAQTHIVQPQPSPQVDEQKKKNDLSPARENREGEEESDEEDSDSGSEDSSEDDSDSEEDESEEEEDEQARKRRKKQGNGPDKKKIKSN</sequence>
<dbReference type="PANTHER" id="PTHR32343">
    <property type="entry name" value="SERINE/ARGININE-RICH SPLICING FACTOR"/>
    <property type="match status" value="1"/>
</dbReference>
<dbReference type="EMBL" id="JAOPGA020000883">
    <property type="protein sequence ID" value="KAL0482698.1"/>
    <property type="molecule type" value="Genomic_DNA"/>
</dbReference>
<accession>A0AAW2Z0D7</accession>
<dbReference type="AlphaFoldDB" id="A0AAW2Z0D7"/>
<dbReference type="PROSITE" id="PS50102">
    <property type="entry name" value="RRM"/>
    <property type="match status" value="3"/>
</dbReference>
<dbReference type="Proteomes" id="UP001431209">
    <property type="component" value="Unassembled WGS sequence"/>
</dbReference>
<protein>
    <submittedName>
        <fullName evidence="4">Polyadenylate-binding protein-interacting protein</fullName>
    </submittedName>
</protein>
<dbReference type="Gene3D" id="3.30.70.330">
    <property type="match status" value="3"/>
</dbReference>
<dbReference type="InterPro" id="IPR012677">
    <property type="entry name" value="Nucleotide-bd_a/b_plait_sf"/>
</dbReference>
<evidence type="ECO:0000259" key="3">
    <source>
        <dbReference type="PROSITE" id="PS50102"/>
    </source>
</evidence>
<feature type="compositionally biased region" description="Basic and acidic residues" evidence="2">
    <location>
        <begin position="298"/>
        <end position="311"/>
    </location>
</feature>
<feature type="domain" description="RRM" evidence="3">
    <location>
        <begin position="203"/>
        <end position="279"/>
    </location>
</feature>
<evidence type="ECO:0000313" key="4">
    <source>
        <dbReference type="EMBL" id="KAL0482698.1"/>
    </source>
</evidence>
<evidence type="ECO:0000313" key="5">
    <source>
        <dbReference type="Proteomes" id="UP001431209"/>
    </source>
</evidence>
<dbReference type="Pfam" id="PF00076">
    <property type="entry name" value="RRM_1"/>
    <property type="match status" value="3"/>
</dbReference>
<feature type="domain" description="RRM" evidence="3">
    <location>
        <begin position="4"/>
        <end position="79"/>
    </location>
</feature>
<gene>
    <name evidence="4" type="ORF">AKO1_014389</name>
</gene>
<feature type="region of interest" description="Disordered" evidence="2">
    <location>
        <begin position="287"/>
        <end position="418"/>
    </location>
</feature>
<dbReference type="InterPro" id="IPR035979">
    <property type="entry name" value="RBD_domain_sf"/>
</dbReference>
<keyword evidence="5" id="KW-1185">Reference proteome</keyword>
<feature type="compositionally biased region" description="Acidic residues" evidence="2">
    <location>
        <begin position="362"/>
        <end position="397"/>
    </location>
</feature>
<reference evidence="4 5" key="1">
    <citation type="submission" date="2024-03" db="EMBL/GenBank/DDBJ databases">
        <title>The Acrasis kona genome and developmental transcriptomes reveal deep origins of eukaryotic multicellular pathways.</title>
        <authorList>
            <person name="Sheikh S."/>
            <person name="Fu C.-J."/>
            <person name="Brown M.W."/>
            <person name="Baldauf S.L."/>
        </authorList>
    </citation>
    <scope>NUCLEOTIDE SEQUENCE [LARGE SCALE GENOMIC DNA]</scope>
    <source>
        <strain evidence="4 5">ATCC MYA-3509</strain>
    </source>
</reference>
<organism evidence="4 5">
    <name type="scientific">Acrasis kona</name>
    <dbReference type="NCBI Taxonomy" id="1008807"/>
    <lineage>
        <taxon>Eukaryota</taxon>
        <taxon>Discoba</taxon>
        <taxon>Heterolobosea</taxon>
        <taxon>Tetramitia</taxon>
        <taxon>Eutetramitia</taxon>
        <taxon>Acrasidae</taxon>
        <taxon>Acrasis</taxon>
    </lineage>
</organism>
<dbReference type="GO" id="GO:0003723">
    <property type="term" value="F:RNA binding"/>
    <property type="evidence" value="ECO:0007669"/>
    <property type="project" value="UniProtKB-UniRule"/>
</dbReference>
<dbReference type="SUPFAM" id="SSF54928">
    <property type="entry name" value="RNA-binding domain, RBD"/>
    <property type="match status" value="3"/>
</dbReference>
<name>A0AAW2Z0D7_9EUKA</name>
<dbReference type="InterPro" id="IPR000504">
    <property type="entry name" value="RRM_dom"/>
</dbReference>
<evidence type="ECO:0000256" key="2">
    <source>
        <dbReference type="SAM" id="MobiDB-lite"/>
    </source>
</evidence>
<proteinExistence type="predicted"/>
<comment type="caution">
    <text evidence="4">The sequence shown here is derived from an EMBL/GenBank/DDBJ whole genome shotgun (WGS) entry which is preliminary data.</text>
</comment>
<feature type="compositionally biased region" description="Basic and acidic residues" evidence="2">
    <location>
        <begin position="346"/>
        <end position="361"/>
    </location>
</feature>
<evidence type="ECO:0000256" key="1">
    <source>
        <dbReference type="PROSITE-ProRule" id="PRU00176"/>
    </source>
</evidence>
<feature type="domain" description="RRM" evidence="3">
    <location>
        <begin position="107"/>
        <end position="182"/>
    </location>
</feature>